<dbReference type="FunFam" id="1.20.1060.10:FF:000001">
    <property type="entry name" value="DNA polymerase I"/>
    <property type="match status" value="1"/>
</dbReference>
<evidence type="ECO:0000256" key="11">
    <source>
        <dbReference type="ARBA" id="ARBA00022932"/>
    </source>
</evidence>
<dbReference type="Gene3D" id="3.30.420.10">
    <property type="entry name" value="Ribonuclease H-like superfamily/Ribonuclease H"/>
    <property type="match status" value="1"/>
</dbReference>
<dbReference type="CDD" id="cd09898">
    <property type="entry name" value="H3TH_53EXO"/>
    <property type="match status" value="1"/>
</dbReference>
<dbReference type="Gene3D" id="3.30.70.370">
    <property type="match status" value="1"/>
</dbReference>
<feature type="domain" description="DNA-directed DNA polymerase family A palm" evidence="19">
    <location>
        <begin position="656"/>
        <end position="863"/>
    </location>
</feature>
<dbReference type="InterPro" id="IPR001098">
    <property type="entry name" value="DNA-dir_DNA_pol_A_palm_dom"/>
</dbReference>
<dbReference type="CDD" id="cd09859">
    <property type="entry name" value="PIN_53EXO"/>
    <property type="match status" value="1"/>
</dbReference>
<dbReference type="PRINTS" id="PR00868">
    <property type="entry name" value="DNAPOLI"/>
</dbReference>
<dbReference type="Proteomes" id="UP000250796">
    <property type="component" value="Chromosome MESINF"/>
</dbReference>
<dbReference type="EC" id="2.7.7.7" evidence="2 15"/>
<dbReference type="CDD" id="cd06139">
    <property type="entry name" value="DNA_polA_I_Ecoli_like_exo"/>
    <property type="match status" value="1"/>
</dbReference>
<dbReference type="Pfam" id="PF00476">
    <property type="entry name" value="DNA_pol_A"/>
    <property type="match status" value="1"/>
</dbReference>
<accession>A0A7Z7LGX7</accession>
<evidence type="ECO:0000256" key="3">
    <source>
        <dbReference type="ARBA" id="ARBA00020311"/>
    </source>
</evidence>
<reference evidence="20 21" key="1">
    <citation type="submission" date="2017-01" db="EMBL/GenBank/DDBJ databases">
        <authorList>
            <person name="Erauso G."/>
        </authorList>
    </citation>
    <scope>NUCLEOTIDE SEQUENCE [LARGE SCALE GENOMIC DNA]</scope>
    <source>
        <strain evidence="20">MESINF1</strain>
    </source>
</reference>
<evidence type="ECO:0000256" key="4">
    <source>
        <dbReference type="ARBA" id="ARBA00022679"/>
    </source>
</evidence>
<dbReference type="SUPFAM" id="SSF56672">
    <property type="entry name" value="DNA/RNA polymerases"/>
    <property type="match status" value="1"/>
</dbReference>
<keyword evidence="4 16" id="KW-0808">Transferase</keyword>
<evidence type="ECO:0000259" key="19">
    <source>
        <dbReference type="SMART" id="SM00482"/>
    </source>
</evidence>
<keyword evidence="9 16" id="KW-0378">Hydrolase</keyword>
<dbReference type="FunFam" id="1.10.150.20:FF:000003">
    <property type="entry name" value="DNA polymerase I"/>
    <property type="match status" value="1"/>
</dbReference>
<keyword evidence="11 16" id="KW-0239">DNA-directed DNA polymerase</keyword>
<evidence type="ECO:0000256" key="15">
    <source>
        <dbReference type="NCBIfam" id="TIGR00593"/>
    </source>
</evidence>
<dbReference type="Pfam" id="PF02739">
    <property type="entry name" value="5_3_exonuc_N"/>
    <property type="match status" value="1"/>
</dbReference>
<dbReference type="Gene3D" id="1.20.1060.10">
    <property type="entry name" value="Taq DNA Polymerase, Chain T, domain 4"/>
    <property type="match status" value="1"/>
</dbReference>
<dbReference type="AlphaFoldDB" id="A0A7Z7LGX7"/>
<dbReference type="RefSeq" id="WP_169699814.1">
    <property type="nucleotide sequence ID" value="NZ_LS974202.1"/>
</dbReference>
<gene>
    <name evidence="16" type="primary">polA</name>
    <name evidence="20" type="ORF">MESINF_2255</name>
</gene>
<dbReference type="InterPro" id="IPR018320">
    <property type="entry name" value="DNA_polymerase_1"/>
</dbReference>
<dbReference type="CDD" id="cd08637">
    <property type="entry name" value="DNA_pol_A_pol_I_C"/>
    <property type="match status" value="1"/>
</dbReference>
<dbReference type="SUPFAM" id="SSF53098">
    <property type="entry name" value="Ribonuclease H-like"/>
    <property type="match status" value="1"/>
</dbReference>
<organism evidence="20 21">
    <name type="scientific">Mesotoga infera</name>
    <dbReference type="NCBI Taxonomy" id="1236046"/>
    <lineage>
        <taxon>Bacteria</taxon>
        <taxon>Thermotogati</taxon>
        <taxon>Thermotogota</taxon>
        <taxon>Thermotogae</taxon>
        <taxon>Kosmotogales</taxon>
        <taxon>Kosmotogaceae</taxon>
        <taxon>Mesotoga</taxon>
    </lineage>
</organism>
<dbReference type="InterPro" id="IPR020046">
    <property type="entry name" value="5-3_exonucl_a-hlix_arch_N"/>
</dbReference>
<dbReference type="InterPro" id="IPR002298">
    <property type="entry name" value="DNA_polymerase_A"/>
</dbReference>
<evidence type="ECO:0000256" key="16">
    <source>
        <dbReference type="RuleBase" id="RU004460"/>
    </source>
</evidence>
<evidence type="ECO:0000256" key="12">
    <source>
        <dbReference type="ARBA" id="ARBA00023125"/>
    </source>
</evidence>
<keyword evidence="6 16" id="KW-0235">DNA replication</keyword>
<dbReference type="GO" id="GO:0003677">
    <property type="term" value="F:DNA binding"/>
    <property type="evidence" value="ECO:0007669"/>
    <property type="project" value="UniProtKB-UniRule"/>
</dbReference>
<evidence type="ECO:0000256" key="6">
    <source>
        <dbReference type="ARBA" id="ARBA00022705"/>
    </source>
</evidence>
<evidence type="ECO:0000256" key="14">
    <source>
        <dbReference type="ARBA" id="ARBA00049244"/>
    </source>
</evidence>
<dbReference type="GO" id="GO:0008409">
    <property type="term" value="F:5'-3' exonuclease activity"/>
    <property type="evidence" value="ECO:0007669"/>
    <property type="project" value="UniProtKB-UniRule"/>
</dbReference>
<evidence type="ECO:0000256" key="9">
    <source>
        <dbReference type="ARBA" id="ARBA00022801"/>
    </source>
</evidence>
<evidence type="ECO:0000259" key="18">
    <source>
        <dbReference type="SMART" id="SM00475"/>
    </source>
</evidence>
<evidence type="ECO:0000256" key="13">
    <source>
        <dbReference type="ARBA" id="ARBA00023204"/>
    </source>
</evidence>
<dbReference type="NCBIfam" id="NF004397">
    <property type="entry name" value="PRK05755.1"/>
    <property type="match status" value="1"/>
</dbReference>
<name>A0A7Z7LGX7_9BACT</name>
<dbReference type="InterPro" id="IPR043502">
    <property type="entry name" value="DNA/RNA_pol_sf"/>
</dbReference>
<evidence type="ECO:0000256" key="10">
    <source>
        <dbReference type="ARBA" id="ARBA00022839"/>
    </source>
</evidence>
<dbReference type="Gene3D" id="1.10.150.20">
    <property type="entry name" value="5' to 3' exonuclease, C-terminal subdomain"/>
    <property type="match status" value="2"/>
</dbReference>
<dbReference type="InterPro" id="IPR002562">
    <property type="entry name" value="3'-5'_exonuclease_dom"/>
</dbReference>
<dbReference type="InterPro" id="IPR029060">
    <property type="entry name" value="PIN-like_dom_sf"/>
</dbReference>
<keyword evidence="8 16" id="KW-0227">DNA damage</keyword>
<proteinExistence type="inferred from homology"/>
<dbReference type="SMART" id="SM00474">
    <property type="entry name" value="35EXOc"/>
    <property type="match status" value="1"/>
</dbReference>
<dbReference type="InterPro" id="IPR020045">
    <property type="entry name" value="DNA_polI_H3TH"/>
</dbReference>
<dbReference type="SMART" id="SM00482">
    <property type="entry name" value="POLAc"/>
    <property type="match status" value="1"/>
</dbReference>
<evidence type="ECO:0000259" key="17">
    <source>
        <dbReference type="SMART" id="SM00474"/>
    </source>
</evidence>
<dbReference type="NCBIfam" id="TIGR00593">
    <property type="entry name" value="pola"/>
    <property type="match status" value="1"/>
</dbReference>
<dbReference type="SMART" id="SM00475">
    <property type="entry name" value="53EXOc"/>
    <property type="match status" value="1"/>
</dbReference>
<dbReference type="PANTHER" id="PTHR10133">
    <property type="entry name" value="DNA POLYMERASE I"/>
    <property type="match status" value="1"/>
</dbReference>
<evidence type="ECO:0000256" key="8">
    <source>
        <dbReference type="ARBA" id="ARBA00022763"/>
    </source>
</evidence>
<comment type="similarity">
    <text evidence="1 16">Belongs to the DNA polymerase type-A family.</text>
</comment>
<evidence type="ECO:0000313" key="21">
    <source>
        <dbReference type="Proteomes" id="UP000250796"/>
    </source>
</evidence>
<dbReference type="SUPFAM" id="SSF47807">
    <property type="entry name" value="5' to 3' exonuclease, C-terminal subdomain"/>
    <property type="match status" value="1"/>
</dbReference>
<dbReference type="InterPro" id="IPR008918">
    <property type="entry name" value="HhH2"/>
</dbReference>
<sequence>MAGRLFLFDGTAIFYRGYYGIDVSLTNSKGEPTNALFGLARMLSKFTRERMEEGDYALFAFDRKELTHRHKMFEAYKATREAMPEALLAQLKDVPELVEAFGVKYLSIAGLEADDIIATATKEFRDSVEKIFIISGDKDILQLVDDKVHVLRFVTGLTDLELYDRQAVIDKFELEPERLHSLLTLAGDQSDNIPGIPGIGVKTAQKLLKEYGDIEGIYENIRQLSQSLKQKLIDGKRSMELSRELVKLITDENLDLTLDELEYHGYRKENLREILLRLEFSSMIDEYSLTCEAEAKLSDIDGYTLITSDEELRNLLEKVRSNPVVSLDLETSSLDPLSARIVGVSISLEEKSGYYIPVGHETQRWQADCRWLLSQLREILENPGTRIIGQNLKFDYSILNLNDIHPVIPEFDTMIAAYLLSPDSRRFNLDELALKFLGYKTVTFEDLMKRNQLGDDFTKVPLEEAARYSVEDADIALQLSTVLRKKIYEQKLEKVFKEIELSLIPVLSDLELKGVYFDIQSLERLSSDYGKKIDFILGELFELTGEQFNPNSPAQVGRVLFDKLGLAPSRKTRGGSFSTSADALEELSGEHPAVQKLLDYRKYQKLKSTYLDALPTLVNPITGRIHTSYHQTGTGTGRLSSSNPNLQNLPIKDEEGKEIRKCVVPQKDGWKIVSADYSQIELRILAHLSGDRELLEAFRTGRDVHSLTASRLYGIPEEEVDEDQRRVGKMINFSIIYGVSPYGLANRLKIKLSQAEEMISNYFKAYPEVRTFISSTITGAKETGVVRTMFGRKRDIPQFKTRNRNIIQEGERIAINTPIQGTAADIMKLAMIKVHDLLKSERMKSYAILQVHDELVFEAPEEELSRLKEIVEEGMSRVVMLDIPLDIEISTGDYWC</sequence>
<keyword evidence="13 16" id="KW-0234">DNA repair</keyword>
<dbReference type="InterPro" id="IPR036279">
    <property type="entry name" value="5-3_exonuclease_C_sf"/>
</dbReference>
<dbReference type="GO" id="GO:0006302">
    <property type="term" value="P:double-strand break repair"/>
    <property type="evidence" value="ECO:0007669"/>
    <property type="project" value="TreeGrafter"/>
</dbReference>
<evidence type="ECO:0000256" key="1">
    <source>
        <dbReference type="ARBA" id="ARBA00007705"/>
    </source>
</evidence>
<evidence type="ECO:0000313" key="20">
    <source>
        <dbReference type="EMBL" id="SSC13695.1"/>
    </source>
</evidence>
<dbReference type="InterPro" id="IPR002421">
    <property type="entry name" value="5-3_exonuclease"/>
</dbReference>
<dbReference type="GO" id="GO:0008408">
    <property type="term" value="F:3'-5' exonuclease activity"/>
    <property type="evidence" value="ECO:0007669"/>
    <property type="project" value="UniProtKB-UniRule"/>
</dbReference>
<keyword evidence="21" id="KW-1185">Reference proteome</keyword>
<dbReference type="GO" id="GO:0006261">
    <property type="term" value="P:DNA-templated DNA replication"/>
    <property type="evidence" value="ECO:0007669"/>
    <property type="project" value="UniProtKB-UniRule"/>
</dbReference>
<keyword evidence="10 16" id="KW-0269">Exonuclease</keyword>
<protein>
    <recommendedName>
        <fullName evidence="3 15">DNA polymerase I</fullName>
        <ecNumber evidence="2 15">2.7.7.7</ecNumber>
    </recommendedName>
</protein>
<comment type="function">
    <text evidence="16">In addition to polymerase activity, this DNA polymerase exhibits 3'-5' and 5'-3' exonuclease activity.</text>
</comment>
<dbReference type="GO" id="GO:0003887">
    <property type="term" value="F:DNA-directed DNA polymerase activity"/>
    <property type="evidence" value="ECO:0007669"/>
    <property type="project" value="UniProtKB-UniRule"/>
</dbReference>
<evidence type="ECO:0000256" key="5">
    <source>
        <dbReference type="ARBA" id="ARBA00022695"/>
    </source>
</evidence>
<evidence type="ECO:0000256" key="7">
    <source>
        <dbReference type="ARBA" id="ARBA00022722"/>
    </source>
</evidence>
<dbReference type="InterPro" id="IPR012337">
    <property type="entry name" value="RNaseH-like_sf"/>
</dbReference>
<evidence type="ECO:0000256" key="2">
    <source>
        <dbReference type="ARBA" id="ARBA00012417"/>
    </source>
</evidence>
<dbReference type="SMART" id="SM00279">
    <property type="entry name" value="HhH2"/>
    <property type="match status" value="1"/>
</dbReference>
<keyword evidence="12 16" id="KW-0238">DNA-binding</keyword>
<dbReference type="PANTHER" id="PTHR10133:SF27">
    <property type="entry name" value="DNA POLYMERASE NU"/>
    <property type="match status" value="1"/>
</dbReference>
<feature type="domain" description="5'-3' exonuclease" evidence="18">
    <location>
        <begin position="3"/>
        <end position="264"/>
    </location>
</feature>
<dbReference type="Gene3D" id="3.40.50.1010">
    <property type="entry name" value="5'-nuclease"/>
    <property type="match status" value="1"/>
</dbReference>
<dbReference type="Pfam" id="PF01612">
    <property type="entry name" value="DNA_pol_A_exo1"/>
    <property type="match status" value="1"/>
</dbReference>
<keyword evidence="7" id="KW-0540">Nuclease</keyword>
<comment type="catalytic activity">
    <reaction evidence="14 16">
        <text>DNA(n) + a 2'-deoxyribonucleoside 5'-triphosphate = DNA(n+1) + diphosphate</text>
        <dbReference type="Rhea" id="RHEA:22508"/>
        <dbReference type="Rhea" id="RHEA-COMP:17339"/>
        <dbReference type="Rhea" id="RHEA-COMP:17340"/>
        <dbReference type="ChEBI" id="CHEBI:33019"/>
        <dbReference type="ChEBI" id="CHEBI:61560"/>
        <dbReference type="ChEBI" id="CHEBI:173112"/>
        <dbReference type="EC" id="2.7.7.7"/>
    </reaction>
</comment>
<feature type="domain" description="3'-5' exonuclease" evidence="17">
    <location>
        <begin position="303"/>
        <end position="488"/>
    </location>
</feature>
<keyword evidence="5 16" id="KW-0548">Nucleotidyltransferase</keyword>
<dbReference type="KEGG" id="minf:MESINF_2255"/>
<dbReference type="Pfam" id="PF01367">
    <property type="entry name" value="5_3_exonuc"/>
    <property type="match status" value="1"/>
</dbReference>
<dbReference type="FunFam" id="1.10.150.20:FF:000002">
    <property type="entry name" value="DNA polymerase I"/>
    <property type="match status" value="1"/>
</dbReference>
<dbReference type="EMBL" id="LS974202">
    <property type="protein sequence ID" value="SSC13695.1"/>
    <property type="molecule type" value="Genomic_DNA"/>
</dbReference>
<dbReference type="SUPFAM" id="SSF88723">
    <property type="entry name" value="PIN domain-like"/>
    <property type="match status" value="1"/>
</dbReference>
<dbReference type="InterPro" id="IPR036397">
    <property type="entry name" value="RNaseH_sf"/>
</dbReference>